<feature type="chain" id="PRO_5004822700" description="Secreted protein" evidence="1">
    <location>
        <begin position="30"/>
        <end position="67"/>
    </location>
</feature>
<evidence type="ECO:0000256" key="1">
    <source>
        <dbReference type="SAM" id="SignalP"/>
    </source>
</evidence>
<evidence type="ECO:0000313" key="2">
    <source>
        <dbReference type="EMBL" id="ETN07206.1"/>
    </source>
</evidence>
<dbReference type="Proteomes" id="UP000018817">
    <property type="component" value="Unassembled WGS sequence"/>
</dbReference>
<reference evidence="3" key="1">
    <citation type="submission" date="2011-12" db="EMBL/GenBank/DDBJ databases">
        <authorList>
            <consortium name="The Broad Institute Genome Sequencing Platform"/>
            <person name="Russ C."/>
            <person name="Tyler B."/>
            <person name="Panabieres F."/>
            <person name="Shan W."/>
            <person name="Tripathy S."/>
            <person name="Grunwald N."/>
            <person name="Machado M."/>
            <person name="Young S.K."/>
            <person name="Zeng Q."/>
            <person name="Gargeya S."/>
            <person name="Fitzgerald M."/>
            <person name="Haas B."/>
            <person name="Abouelleil A."/>
            <person name="Alvarado L."/>
            <person name="Arachchi H.M."/>
            <person name="Berlin A."/>
            <person name="Chapman S.B."/>
            <person name="Gearin G."/>
            <person name="Goldberg J."/>
            <person name="Griggs A."/>
            <person name="Gujja S."/>
            <person name="Hansen M."/>
            <person name="Heiman D."/>
            <person name="Howarth C."/>
            <person name="Larimer J."/>
            <person name="Lui A."/>
            <person name="MacDonald P.J.P."/>
            <person name="McCowen C."/>
            <person name="Montmayeur A."/>
            <person name="Murphy C."/>
            <person name="Neiman D."/>
            <person name="Pearson M."/>
            <person name="Priest M."/>
            <person name="Roberts A."/>
            <person name="Saif S."/>
            <person name="Shea T."/>
            <person name="Sisk P."/>
            <person name="Stolte C."/>
            <person name="Sykes S."/>
            <person name="Wortman J."/>
            <person name="Nusbaum C."/>
            <person name="Birren B."/>
        </authorList>
    </citation>
    <scope>NUCLEOTIDE SEQUENCE [LARGE SCALE GENOMIC DNA]</scope>
    <source>
        <strain evidence="3">INRA-310</strain>
    </source>
</reference>
<dbReference type="GeneID" id="20182917"/>
<evidence type="ECO:0000313" key="3">
    <source>
        <dbReference type="Proteomes" id="UP000018817"/>
    </source>
</evidence>
<dbReference type="RefSeq" id="XP_008907582.1">
    <property type="nucleotide sequence ID" value="XM_008909334.1"/>
</dbReference>
<proteinExistence type="predicted"/>
<dbReference type="VEuPathDB" id="FungiDB:PPTG_13568"/>
<dbReference type="AlphaFoldDB" id="W2Q2V5"/>
<sequence>MACWRRIRSRRWTRRAWANWCVWPWSVVARRVPRSSWASAASTAETRSRSSSLRGWVSSTCRALQCA</sequence>
<gene>
    <name evidence="2" type="ORF">PPTG_13568</name>
</gene>
<evidence type="ECO:0008006" key="4">
    <source>
        <dbReference type="Google" id="ProtNLM"/>
    </source>
</evidence>
<protein>
    <recommendedName>
        <fullName evidence="4">Secreted protein</fullName>
    </recommendedName>
</protein>
<name>W2Q2V5_PHYN3</name>
<organism evidence="2 3">
    <name type="scientific">Phytophthora nicotianae (strain INRA-310)</name>
    <name type="common">Phytophthora parasitica</name>
    <dbReference type="NCBI Taxonomy" id="761204"/>
    <lineage>
        <taxon>Eukaryota</taxon>
        <taxon>Sar</taxon>
        <taxon>Stramenopiles</taxon>
        <taxon>Oomycota</taxon>
        <taxon>Peronosporomycetes</taxon>
        <taxon>Peronosporales</taxon>
        <taxon>Peronosporaceae</taxon>
        <taxon>Phytophthora</taxon>
    </lineage>
</organism>
<dbReference type="EMBL" id="KI669593">
    <property type="protein sequence ID" value="ETN07206.1"/>
    <property type="molecule type" value="Genomic_DNA"/>
</dbReference>
<feature type="signal peptide" evidence="1">
    <location>
        <begin position="1"/>
        <end position="29"/>
    </location>
</feature>
<accession>W2Q2V5</accession>
<keyword evidence="1" id="KW-0732">Signal</keyword>
<reference evidence="2 3" key="2">
    <citation type="submission" date="2013-11" db="EMBL/GenBank/DDBJ databases">
        <title>The Genome Sequence of Phytophthora parasitica INRA-310.</title>
        <authorList>
            <consortium name="The Broad Institute Genomics Platform"/>
            <person name="Russ C."/>
            <person name="Tyler B."/>
            <person name="Panabieres F."/>
            <person name="Shan W."/>
            <person name="Tripathy S."/>
            <person name="Grunwald N."/>
            <person name="Machado M."/>
            <person name="Johnson C.S."/>
            <person name="Arredondo F."/>
            <person name="Hong C."/>
            <person name="Coffey M."/>
            <person name="Young S.K."/>
            <person name="Zeng Q."/>
            <person name="Gargeya S."/>
            <person name="Fitzgerald M."/>
            <person name="Abouelleil A."/>
            <person name="Alvarado L."/>
            <person name="Chapman S.B."/>
            <person name="Gainer-Dewar J."/>
            <person name="Goldberg J."/>
            <person name="Griggs A."/>
            <person name="Gujja S."/>
            <person name="Hansen M."/>
            <person name="Howarth C."/>
            <person name="Imamovic A."/>
            <person name="Ireland A."/>
            <person name="Larimer J."/>
            <person name="McCowan C."/>
            <person name="Murphy C."/>
            <person name="Pearson M."/>
            <person name="Poon T.W."/>
            <person name="Priest M."/>
            <person name="Roberts A."/>
            <person name="Saif S."/>
            <person name="Shea T."/>
            <person name="Sykes S."/>
            <person name="Wortman J."/>
            <person name="Nusbaum C."/>
            <person name="Birren B."/>
        </authorList>
    </citation>
    <scope>NUCLEOTIDE SEQUENCE [LARGE SCALE GENOMIC DNA]</scope>
    <source>
        <strain evidence="2 3">INRA-310</strain>
    </source>
</reference>